<reference evidence="3" key="1">
    <citation type="submission" date="2015-02" db="EMBL/GenBank/DDBJ databases">
        <title>Draft Genome of Frankia sp. CpI1-S.</title>
        <authorList>
            <person name="Oshone R.T."/>
            <person name="Ngom M."/>
            <person name="Ghodhbane-Gtari F."/>
            <person name="Gtari M."/>
            <person name="Morris K."/>
            <person name="Thomas K."/>
            <person name="Sen A."/>
            <person name="Tisa L.S."/>
        </authorList>
    </citation>
    <scope>NUCLEOTIDE SEQUENCE [LARGE SCALE GENOMIC DNA]</scope>
    <source>
        <strain evidence="3">CpI1-S</strain>
    </source>
</reference>
<keyword evidence="3" id="KW-1185">Reference proteome</keyword>
<dbReference type="PATRIC" id="fig|1502723.3.peg.2098"/>
<evidence type="ECO:0000313" key="3">
    <source>
        <dbReference type="Proteomes" id="UP000032545"/>
    </source>
</evidence>
<proteinExistence type="predicted"/>
<accession>A0A0D8BH89</accession>
<dbReference type="Pfam" id="PF20062">
    <property type="entry name" value="DUF6461"/>
    <property type="match status" value="1"/>
</dbReference>
<dbReference type="InterPro" id="IPR045592">
    <property type="entry name" value="DUF6461"/>
</dbReference>
<dbReference type="Proteomes" id="UP000032545">
    <property type="component" value="Unassembled WGS sequence"/>
</dbReference>
<evidence type="ECO:0000256" key="1">
    <source>
        <dbReference type="SAM" id="MobiDB-lite"/>
    </source>
</evidence>
<dbReference type="AlphaFoldDB" id="A0A0D8BH89"/>
<feature type="region of interest" description="Disordered" evidence="1">
    <location>
        <begin position="1"/>
        <end position="44"/>
    </location>
</feature>
<gene>
    <name evidence="2" type="ORF">FF36_02956</name>
</gene>
<organism evidence="2 3">
    <name type="scientific">Frankia torreyi</name>
    <dbReference type="NCBI Taxonomy" id="1856"/>
    <lineage>
        <taxon>Bacteria</taxon>
        <taxon>Bacillati</taxon>
        <taxon>Actinomycetota</taxon>
        <taxon>Actinomycetes</taxon>
        <taxon>Frankiales</taxon>
        <taxon>Frankiaceae</taxon>
        <taxon>Frankia</taxon>
    </lineage>
</organism>
<sequence>MADEGQSLRRSAPGAQAESDQAGPGRAGPGRARSGRLGGPPGGVSGEVAQALAEVVAEVLPQLAARVPAAPAAVVGRLGAAAPFLGAARPRSAPPGQMQSFAARRQGHGGSAVVAALRALGVPVAERLLGALELAVDDLRLAPVPGLPELRLPRQVIFAERAGTGDPDGAAVRAVQRLDQALPEASAMVSTLLTVLARHPMIVPLLADADIEPAETETEAEAAIAAGHGAMHLALGVAVAAAVLPTAALAPLIAGPPVIVGTGLGAAAVYLASAPMPPGYGEALLAKRRSEYRLPRSCAGSVQVRGHRFGLFEGPFPTGVDTDADAAFSANGLVTVVPGGAVIRTGQAEGTVRIRLRVLAEPPPDPDSPRPGGWNLRDWDEVVEVSWHADVGSASVVSSDGTPAAEALREQTPPWSGDYRLRVAARGRDDANRGESYELWVWPAPPAPELVRRRTDQLGHRLRREPEPPAPPEGHLRWVYSSMLAEAATITVVSGADRDDVVRAFGADPRHRRSLVSLIDLPDRAGWIAVLAVPEAGVVVVAEDNWFAGSDPATMRALSRLGPAASMFWNINAVTRLTLARDGDIVAAGELTEDYPAGPEAASYLAGIDLTSWRNRIAKGLLIVERFTGYGLRPGDLDRLWTEDLAHRISDR</sequence>
<dbReference type="RefSeq" id="WP_052681120.1">
    <property type="nucleotide sequence ID" value="NZ_JYFN01000020.1"/>
</dbReference>
<reference evidence="2 3" key="2">
    <citation type="journal article" date="2016" name="Genome Announc.">
        <title>Permanent Draft Genome Sequences for Two Variants of Frankia sp. Strain CpI1, the First Frankia Strain Isolated from Root Nodules of Comptonia peregrina.</title>
        <authorList>
            <person name="Oshone R."/>
            <person name="Hurst S.G.IV."/>
            <person name="Abebe-Akele F."/>
            <person name="Simpson S."/>
            <person name="Morris K."/>
            <person name="Thomas W.K."/>
            <person name="Tisa L.S."/>
        </authorList>
    </citation>
    <scope>NUCLEOTIDE SEQUENCE [LARGE SCALE GENOMIC DNA]</scope>
    <source>
        <strain evidence="3">CpI1-S</strain>
    </source>
</reference>
<dbReference type="EMBL" id="JYFN01000020">
    <property type="protein sequence ID" value="KJE22777.1"/>
    <property type="molecule type" value="Genomic_DNA"/>
</dbReference>
<name>A0A0D8BH89_9ACTN</name>
<protein>
    <submittedName>
        <fullName evidence="2">Uncharacterized protein</fullName>
    </submittedName>
</protein>
<evidence type="ECO:0000313" key="2">
    <source>
        <dbReference type="EMBL" id="KJE22777.1"/>
    </source>
</evidence>
<comment type="caution">
    <text evidence="2">The sequence shown here is derived from an EMBL/GenBank/DDBJ whole genome shotgun (WGS) entry which is preliminary data.</text>
</comment>
<dbReference type="OrthoDB" id="4485313at2"/>